<keyword evidence="7" id="KW-1185">Reference proteome</keyword>
<name>A0ABY5DLA5_9GAMM</name>
<evidence type="ECO:0000259" key="5">
    <source>
        <dbReference type="Pfam" id="PF00263"/>
    </source>
</evidence>
<organism evidence="6 7">
    <name type="scientific">Candidatus Comchoanobacter bicostacola</name>
    <dbReference type="NCBI Taxonomy" id="2919598"/>
    <lineage>
        <taxon>Bacteria</taxon>
        <taxon>Pseudomonadati</taxon>
        <taxon>Pseudomonadota</taxon>
        <taxon>Gammaproteobacteria</taxon>
        <taxon>Candidatus Comchoanobacterales</taxon>
        <taxon>Candidatus Comchoanobacteraceae</taxon>
        <taxon>Candidatus Comchoanobacter</taxon>
    </lineage>
</organism>
<protein>
    <submittedName>
        <fullName evidence="6">Type II and III secretion system protein</fullName>
    </submittedName>
</protein>
<comment type="subcellular location">
    <subcellularLocation>
        <location evidence="1">Membrane</location>
    </subcellularLocation>
</comment>
<dbReference type="InterPro" id="IPR004846">
    <property type="entry name" value="T2SS/T3SS_dom"/>
</dbReference>
<keyword evidence="2" id="KW-0732">Signal</keyword>
<gene>
    <name evidence="6" type="ORF">MMH89_00085</name>
</gene>
<accession>A0ABY5DLA5</accession>
<keyword evidence="3" id="KW-0472">Membrane</keyword>
<dbReference type="PANTHER" id="PTHR30332:SF24">
    <property type="entry name" value="SECRETIN GSPD-RELATED"/>
    <property type="match status" value="1"/>
</dbReference>
<feature type="domain" description="Type II/III secretion system secretin-like" evidence="5">
    <location>
        <begin position="246"/>
        <end position="380"/>
    </location>
</feature>
<evidence type="ECO:0000313" key="6">
    <source>
        <dbReference type="EMBL" id="UTC24565.1"/>
    </source>
</evidence>
<evidence type="ECO:0000256" key="3">
    <source>
        <dbReference type="ARBA" id="ARBA00023136"/>
    </source>
</evidence>
<sequence length="396" mass="44749">MTATASNSPSNRAKLSYVLHTVLLIHPNIVHAATFFGQSWISGTHEHLNAHAEKVDVASLLSNWCDVCNQQCTINHSLKQKISIHMDDTSCDKLLSSMCNASNIIARKETEGWRFFEQQNNWVAHQFQKRPVHEIKPLLSAMLGSSKKESLLIDPLTNTLWIPSQFYQIHAAYILSLDQPANSTPVILSWIYLKKQNTQTPTLYAPDDNTPLQWLLSTHVSIPWRRALSWLNTLEETGMITQVNHNYITLPPNGQTSFLYNENEPIEVYNKKGSLQQLNQSTGAKIKLSVLAHIDDAIFLNIDIQDSNHIKSSPSSMSGAEINTQCTLKKGESVVLGSIQKSNQSNIRQTGHLLNKIPIIRKLFSKRIQHQKTQSILIMISRPQDSIKMSRTPKKF</sequence>
<dbReference type="RefSeq" id="WP_258568349.1">
    <property type="nucleotide sequence ID" value="NZ_CP092900.1"/>
</dbReference>
<evidence type="ECO:0000256" key="1">
    <source>
        <dbReference type="ARBA" id="ARBA00004370"/>
    </source>
</evidence>
<proteinExistence type="inferred from homology"/>
<comment type="similarity">
    <text evidence="4">Belongs to the bacterial secretin family.</text>
</comment>
<dbReference type="PANTHER" id="PTHR30332">
    <property type="entry name" value="PROBABLE GENERAL SECRETION PATHWAY PROTEIN D"/>
    <property type="match status" value="1"/>
</dbReference>
<dbReference type="Proteomes" id="UP001055955">
    <property type="component" value="Chromosome"/>
</dbReference>
<dbReference type="EMBL" id="CP092900">
    <property type="protein sequence ID" value="UTC24565.1"/>
    <property type="molecule type" value="Genomic_DNA"/>
</dbReference>
<evidence type="ECO:0000256" key="2">
    <source>
        <dbReference type="ARBA" id="ARBA00022729"/>
    </source>
</evidence>
<reference evidence="6 7" key="1">
    <citation type="journal article" date="2022" name="Nat. Microbiol.">
        <title>The microbiome of a bacterivorous marine choanoflagellate contains a resource-demanding obligate bacterial associate.</title>
        <authorList>
            <person name="Needham D.M."/>
            <person name="Poirier C."/>
            <person name="Bachy C."/>
            <person name="George E.E."/>
            <person name="Wilken S."/>
            <person name="Yung C.C.M."/>
            <person name="Limardo A.J."/>
            <person name="Morando M."/>
            <person name="Sudek L."/>
            <person name="Malmstrom R.R."/>
            <person name="Keeling P.J."/>
            <person name="Santoro A.E."/>
            <person name="Worden A.Z."/>
        </authorList>
    </citation>
    <scope>NUCLEOTIDE SEQUENCE [LARGE SCALE GENOMIC DNA]</scope>
    <source>
        <strain evidence="6 7">Comchoano-1</strain>
    </source>
</reference>
<dbReference type="Pfam" id="PF00263">
    <property type="entry name" value="Secretin"/>
    <property type="match status" value="1"/>
</dbReference>
<evidence type="ECO:0000256" key="4">
    <source>
        <dbReference type="RuleBase" id="RU004003"/>
    </source>
</evidence>
<dbReference type="InterPro" id="IPR050810">
    <property type="entry name" value="Bact_Secretion_Sys_Channel"/>
</dbReference>
<evidence type="ECO:0000313" key="7">
    <source>
        <dbReference type="Proteomes" id="UP001055955"/>
    </source>
</evidence>